<evidence type="ECO:0000313" key="1">
    <source>
        <dbReference type="EMBL" id="OES43433.1"/>
    </source>
</evidence>
<comment type="caution">
    <text evidence="1">The sequence shown here is derived from an EMBL/GenBank/DDBJ whole genome shotgun (WGS) entry which is preliminary data.</text>
</comment>
<dbReference type="OrthoDB" id="2353056at2"/>
<reference evidence="1 2" key="1">
    <citation type="submission" date="2016-06" db="EMBL/GenBank/DDBJ databases">
        <title>Domibacillus iocasae genome sequencing.</title>
        <authorList>
            <person name="Verma A."/>
            <person name="Pal Y."/>
            <person name="Ojha A.K."/>
            <person name="Krishnamurthi S."/>
        </authorList>
    </citation>
    <scope>NUCLEOTIDE SEQUENCE [LARGE SCALE GENOMIC DNA]</scope>
    <source>
        <strain evidence="1 2">DSM 29979</strain>
    </source>
</reference>
<organism evidence="1 2">
    <name type="scientific">Domibacillus iocasae</name>
    <dbReference type="NCBI Taxonomy" id="1714016"/>
    <lineage>
        <taxon>Bacteria</taxon>
        <taxon>Bacillati</taxon>
        <taxon>Bacillota</taxon>
        <taxon>Bacilli</taxon>
        <taxon>Bacillales</taxon>
        <taxon>Bacillaceae</taxon>
        <taxon>Domibacillus</taxon>
    </lineage>
</organism>
<gene>
    <name evidence="1" type="ORF">BA724_13500</name>
</gene>
<sequence>MSTLRVITGIWRKHEETKENPKEPELKTRYYRKSREALINDIKKVVQDGKLNGWIVGNEDVARGEVMLTKGTYGMVVTIYKLTPMRSAIDVYCSKDGTLGDFGNSYRYILEFFKALRTEAEPE</sequence>
<evidence type="ECO:0000313" key="2">
    <source>
        <dbReference type="Proteomes" id="UP000095658"/>
    </source>
</evidence>
<keyword evidence="2" id="KW-1185">Reference proteome</keyword>
<dbReference type="Proteomes" id="UP000095658">
    <property type="component" value="Unassembled WGS sequence"/>
</dbReference>
<proteinExistence type="predicted"/>
<accession>A0A1E7DK51</accession>
<dbReference type="AlphaFoldDB" id="A0A1E7DK51"/>
<protein>
    <submittedName>
        <fullName evidence="1">Uncharacterized protein</fullName>
    </submittedName>
</protein>
<name>A0A1E7DK51_9BACI</name>
<dbReference type="STRING" id="1714016.BA724_13500"/>
<dbReference type="EMBL" id="MAMP01000025">
    <property type="protein sequence ID" value="OES43433.1"/>
    <property type="molecule type" value="Genomic_DNA"/>
</dbReference>
<dbReference type="RefSeq" id="WP_069939870.1">
    <property type="nucleotide sequence ID" value="NZ_MAMP01000025.1"/>
</dbReference>